<evidence type="ECO:0000256" key="1">
    <source>
        <dbReference type="SAM" id="SignalP"/>
    </source>
</evidence>
<proteinExistence type="predicted"/>
<organism evidence="2 3">
    <name type="scientific">Pseudodesulfovibrio cashew</name>
    <dbReference type="NCBI Taxonomy" id="2678688"/>
    <lineage>
        <taxon>Bacteria</taxon>
        <taxon>Pseudomonadati</taxon>
        <taxon>Thermodesulfobacteriota</taxon>
        <taxon>Desulfovibrionia</taxon>
        <taxon>Desulfovibrionales</taxon>
        <taxon>Desulfovibrionaceae</taxon>
    </lineage>
</organism>
<dbReference type="Proteomes" id="UP000428328">
    <property type="component" value="Chromosome"/>
</dbReference>
<keyword evidence="1" id="KW-0732">Signal</keyword>
<reference evidence="2 3" key="1">
    <citation type="submission" date="2019-11" db="EMBL/GenBank/DDBJ databases">
        <authorList>
            <person name="Zheng R.K."/>
            <person name="Sun C.M."/>
        </authorList>
    </citation>
    <scope>NUCLEOTIDE SEQUENCE [LARGE SCALE GENOMIC DNA]</scope>
    <source>
        <strain evidence="2 3">SRB007</strain>
    </source>
</reference>
<feature type="chain" id="PRO_5026268840" evidence="1">
    <location>
        <begin position="22"/>
        <end position="141"/>
    </location>
</feature>
<dbReference type="KEGG" id="psel:GM415_01175"/>
<gene>
    <name evidence="2" type="ORF">GM415_01175</name>
</gene>
<dbReference type="EMBL" id="CP046400">
    <property type="protein sequence ID" value="QGY38805.1"/>
    <property type="molecule type" value="Genomic_DNA"/>
</dbReference>
<dbReference type="RefSeq" id="WP_158945961.1">
    <property type="nucleotide sequence ID" value="NZ_CP046400.1"/>
</dbReference>
<sequence length="141" mass="14932">MRPSPKFMAVAAMLVMAFVLAGPVKASAESGTFADCLLGCLPGENQCTSCCEEAFQATLPASCYAAYRSCVSSCQGQEGTRAVACYKQCRDNLKACPDAGCSAKGEFSCPGWEQPQKCPHECQAWDPVLRKCVGAPQKACD</sequence>
<dbReference type="AlphaFoldDB" id="A0A6I6J8B8"/>
<name>A0A6I6J8B8_9BACT</name>
<feature type="signal peptide" evidence="1">
    <location>
        <begin position="1"/>
        <end position="21"/>
    </location>
</feature>
<evidence type="ECO:0000313" key="2">
    <source>
        <dbReference type="EMBL" id="QGY38805.1"/>
    </source>
</evidence>
<protein>
    <submittedName>
        <fullName evidence="2">Uncharacterized protein</fullName>
    </submittedName>
</protein>
<evidence type="ECO:0000313" key="3">
    <source>
        <dbReference type="Proteomes" id="UP000428328"/>
    </source>
</evidence>
<keyword evidence="3" id="KW-1185">Reference proteome</keyword>
<accession>A0A6I6J8B8</accession>